<organism evidence="10 11">
    <name type="scientific">Allacma fusca</name>
    <dbReference type="NCBI Taxonomy" id="39272"/>
    <lineage>
        <taxon>Eukaryota</taxon>
        <taxon>Metazoa</taxon>
        <taxon>Ecdysozoa</taxon>
        <taxon>Arthropoda</taxon>
        <taxon>Hexapoda</taxon>
        <taxon>Collembola</taxon>
        <taxon>Symphypleona</taxon>
        <taxon>Sminthuridae</taxon>
        <taxon>Allacma</taxon>
    </lineage>
</organism>
<keyword evidence="4" id="KW-0509">mRNA transport</keyword>
<comment type="subcellular location">
    <subcellularLocation>
        <location evidence="1">Nucleus</location>
        <location evidence="1">Nuclear pore complex</location>
    </subcellularLocation>
</comment>
<evidence type="ECO:0000259" key="9">
    <source>
        <dbReference type="Pfam" id="PF05064"/>
    </source>
</evidence>
<keyword evidence="11" id="KW-1185">Reference proteome</keyword>
<dbReference type="GO" id="GO:0017056">
    <property type="term" value="F:structural constituent of nuclear pore"/>
    <property type="evidence" value="ECO:0007669"/>
    <property type="project" value="InterPro"/>
</dbReference>
<keyword evidence="3" id="KW-0813">Transport</keyword>
<dbReference type="FunFam" id="1.20.5.170:FF:000040">
    <property type="entry name" value="Nuclear pore glycoprotein p62"/>
    <property type="match status" value="1"/>
</dbReference>
<evidence type="ECO:0000256" key="6">
    <source>
        <dbReference type="ARBA" id="ARBA00023010"/>
    </source>
</evidence>
<evidence type="ECO:0000256" key="1">
    <source>
        <dbReference type="ARBA" id="ARBA00004567"/>
    </source>
</evidence>
<dbReference type="InterPro" id="IPR026010">
    <property type="entry name" value="NSP1/NUP62"/>
</dbReference>
<dbReference type="Proteomes" id="UP000708208">
    <property type="component" value="Unassembled WGS sequence"/>
</dbReference>
<dbReference type="Pfam" id="PF05064">
    <property type="entry name" value="Nsp1_C"/>
    <property type="match status" value="1"/>
</dbReference>
<comment type="caution">
    <text evidence="10">The sequence shown here is derived from an EMBL/GenBank/DDBJ whole genome shotgun (WGS) entry which is preliminary data.</text>
</comment>
<dbReference type="PANTHER" id="PTHR12084">
    <property type="entry name" value="NUCLEAR PORE GLYCOPROTEIN P62-RELATED"/>
    <property type="match status" value="1"/>
</dbReference>
<gene>
    <name evidence="10" type="ORF">AFUS01_LOCUS46967</name>
</gene>
<evidence type="ECO:0000256" key="2">
    <source>
        <dbReference type="ARBA" id="ARBA00005911"/>
    </source>
</evidence>
<accession>A0A8J2MFF2</accession>
<evidence type="ECO:0000256" key="8">
    <source>
        <dbReference type="ARBA" id="ARBA00023242"/>
    </source>
</evidence>
<evidence type="ECO:0000313" key="11">
    <source>
        <dbReference type="Proteomes" id="UP000708208"/>
    </source>
</evidence>
<dbReference type="PANTHER" id="PTHR12084:SF0">
    <property type="entry name" value="NUCLEAR PORE GLYCOPROTEIN P62"/>
    <property type="match status" value="1"/>
</dbReference>
<evidence type="ECO:0000256" key="7">
    <source>
        <dbReference type="ARBA" id="ARBA00023132"/>
    </source>
</evidence>
<proteinExistence type="inferred from homology"/>
<comment type="similarity">
    <text evidence="2">Belongs to the nucleoporin NSP1/NUP62 family.</text>
</comment>
<keyword evidence="7" id="KW-0906">Nuclear pore complex</keyword>
<evidence type="ECO:0000256" key="4">
    <source>
        <dbReference type="ARBA" id="ARBA00022816"/>
    </source>
</evidence>
<dbReference type="GO" id="GO:0006606">
    <property type="term" value="P:protein import into nucleus"/>
    <property type="evidence" value="ECO:0007669"/>
    <property type="project" value="TreeGrafter"/>
</dbReference>
<keyword evidence="6" id="KW-0811">Translocation</keyword>
<feature type="domain" description="Nucleoporin NSP1-like C-terminal" evidence="9">
    <location>
        <begin position="44"/>
        <end position="149"/>
    </location>
</feature>
<dbReference type="InterPro" id="IPR007758">
    <property type="entry name" value="Nucleoporin_NSP1_C"/>
</dbReference>
<protein>
    <recommendedName>
        <fullName evidence="9">Nucleoporin NSP1-like C-terminal domain-containing protein</fullName>
    </recommendedName>
</protein>
<dbReference type="EMBL" id="CAJVCH010571598">
    <property type="protein sequence ID" value="CAG7837935.1"/>
    <property type="molecule type" value="Genomic_DNA"/>
</dbReference>
<keyword evidence="5" id="KW-0653">Protein transport</keyword>
<evidence type="ECO:0000256" key="5">
    <source>
        <dbReference type="ARBA" id="ARBA00022927"/>
    </source>
</evidence>
<dbReference type="AlphaFoldDB" id="A0A8J2MFF2"/>
<dbReference type="OrthoDB" id="344345at2759"/>
<evidence type="ECO:0000256" key="3">
    <source>
        <dbReference type="ARBA" id="ARBA00022448"/>
    </source>
</evidence>
<dbReference type="GO" id="GO:0044613">
    <property type="term" value="C:nuclear pore central transport channel"/>
    <property type="evidence" value="ECO:0007669"/>
    <property type="project" value="TreeGrafter"/>
</dbReference>
<dbReference type="GO" id="GO:0006405">
    <property type="term" value="P:RNA export from nucleus"/>
    <property type="evidence" value="ECO:0007669"/>
    <property type="project" value="TreeGrafter"/>
</dbReference>
<sequence length="245" mass="27570">MAAPAPAVGQATMPTSLLTSTVASSATPAAPVSTAATAPVAPTSTAPNLSQLNFRQIQDYINKWTAELQEQETLFIENATKVNAWDRSVMSNGEKIAKLNKVVDAVRTEHTKLERDLDYLKTQQQEFESLLEPLENSLNSIPNQNQSAEPEREHLYTLAESMDIQLQQMTEDLKEIIRHINDSNKPLDKSDPVSQIMKILNEHTDALQWIEDNSNVTKKHLDEVSKVHKAFRQDQEKSLRGMFKY</sequence>
<dbReference type="GO" id="GO:0051028">
    <property type="term" value="P:mRNA transport"/>
    <property type="evidence" value="ECO:0007669"/>
    <property type="project" value="UniProtKB-KW"/>
</dbReference>
<keyword evidence="8" id="KW-0539">Nucleus</keyword>
<dbReference type="GO" id="GO:0005543">
    <property type="term" value="F:phospholipid binding"/>
    <property type="evidence" value="ECO:0007669"/>
    <property type="project" value="TreeGrafter"/>
</dbReference>
<evidence type="ECO:0000313" key="10">
    <source>
        <dbReference type="EMBL" id="CAG7837935.1"/>
    </source>
</evidence>
<reference evidence="10" key="1">
    <citation type="submission" date="2021-06" db="EMBL/GenBank/DDBJ databases">
        <authorList>
            <person name="Hodson N. C."/>
            <person name="Mongue J. A."/>
            <person name="Jaron S. K."/>
        </authorList>
    </citation>
    <scope>NUCLEOTIDE SEQUENCE</scope>
</reference>
<name>A0A8J2MFF2_9HEXA</name>